<dbReference type="EMBL" id="FPKS01000006">
    <property type="protein sequence ID" value="SFZ74851.1"/>
    <property type="molecule type" value="Genomic_DNA"/>
</dbReference>
<dbReference type="STRING" id="1122154.SAMN02746068_01387"/>
<dbReference type="OrthoDB" id="9985721at2"/>
<keyword evidence="1" id="KW-0175">Coiled coil</keyword>
<dbReference type="Proteomes" id="UP000218979">
    <property type="component" value="Unassembled WGS sequence"/>
</dbReference>
<evidence type="ECO:0000313" key="2">
    <source>
        <dbReference type="EMBL" id="PCS01067.1"/>
    </source>
</evidence>
<name>A0A1K2HDK4_9LACT</name>
<dbReference type="RefSeq" id="WP_072353598.1">
    <property type="nucleotide sequence ID" value="NZ_FPKS01000006.1"/>
</dbReference>
<sequence length="206" mass="22834">MNNLNETIGSIIDADRVAQVMLERESLLSDITRLTHALDAIQGRQKKEDYIELESDLVQLRDQYVQTTDELAANAVTLTQLEHGNALLSDANMVLANEVASDTQLFDKHQRENASNMAQLKIEKDSLRAQIEAIQAVITVKEAENQALDQSLAALEQTQPCCDVDPIDRDESLLIEQAEIADLFINLRATTLEQADAVCSVSLKKS</sequence>
<protein>
    <submittedName>
        <fullName evidence="3">Uncharacterized protein</fullName>
    </submittedName>
</protein>
<dbReference type="Proteomes" id="UP000185655">
    <property type="component" value="Unassembled WGS sequence"/>
</dbReference>
<dbReference type="EMBL" id="JXJT01000025">
    <property type="protein sequence ID" value="PCS01067.1"/>
    <property type="molecule type" value="Genomic_DNA"/>
</dbReference>
<evidence type="ECO:0000313" key="3">
    <source>
        <dbReference type="EMBL" id="SFZ74851.1"/>
    </source>
</evidence>
<dbReference type="AlphaFoldDB" id="A0A1K2HDK4"/>
<accession>A0A1K2HDK4</accession>
<evidence type="ECO:0000313" key="4">
    <source>
        <dbReference type="Proteomes" id="UP000185655"/>
    </source>
</evidence>
<gene>
    <name evidence="2" type="ORF">RR45_GL001161</name>
    <name evidence="3" type="ORF">SAMN02746068_01387</name>
</gene>
<keyword evidence="5" id="KW-1185">Reference proteome</keyword>
<feature type="coiled-coil region" evidence="1">
    <location>
        <begin position="117"/>
        <end position="158"/>
    </location>
</feature>
<evidence type="ECO:0000313" key="5">
    <source>
        <dbReference type="Proteomes" id="UP000218979"/>
    </source>
</evidence>
<reference evidence="2 5" key="1">
    <citation type="submission" date="2014-12" db="EMBL/GenBank/DDBJ databases">
        <title>Draft genome sequences of 10 type strains of Lactococcus.</title>
        <authorList>
            <person name="Sun Z."/>
            <person name="Zhong Z."/>
            <person name="Liu W."/>
            <person name="Zhang W."/>
            <person name="Zhang H."/>
        </authorList>
    </citation>
    <scope>NUCLEOTIDE SEQUENCE [LARGE SCALE GENOMIC DNA]</scope>
    <source>
        <strain evidence="2 5">DSM 22330</strain>
    </source>
</reference>
<evidence type="ECO:0000256" key="1">
    <source>
        <dbReference type="SAM" id="Coils"/>
    </source>
</evidence>
<reference evidence="3 4" key="2">
    <citation type="submission" date="2016-11" db="EMBL/GenBank/DDBJ databases">
        <authorList>
            <person name="Jaros S."/>
            <person name="Januszkiewicz K."/>
            <person name="Wedrychowicz H."/>
        </authorList>
    </citation>
    <scope>NUCLEOTIDE SEQUENCE [LARGE SCALE GENOMIC DNA]</scope>
    <source>
        <strain evidence="3 4">DSM 22330</strain>
    </source>
</reference>
<proteinExistence type="predicted"/>
<organism evidence="3 4">
    <name type="scientific">Pseudolactococcus chungangensis CAU 28 = DSM 22330</name>
    <dbReference type="NCBI Taxonomy" id="1122154"/>
    <lineage>
        <taxon>Bacteria</taxon>
        <taxon>Bacillati</taxon>
        <taxon>Bacillota</taxon>
        <taxon>Bacilli</taxon>
        <taxon>Lactobacillales</taxon>
        <taxon>Streptococcaceae</taxon>
        <taxon>Pseudolactococcus</taxon>
    </lineage>
</organism>